<organism evidence="1 2">
    <name type="scientific">Streptococcus suis</name>
    <dbReference type="NCBI Taxonomy" id="1307"/>
    <lineage>
        <taxon>Bacteria</taxon>
        <taxon>Bacillati</taxon>
        <taxon>Bacillota</taxon>
        <taxon>Bacilli</taxon>
        <taxon>Lactobacillales</taxon>
        <taxon>Streptococcaceae</taxon>
        <taxon>Streptococcus</taxon>
    </lineage>
</organism>
<reference evidence="1" key="1">
    <citation type="submission" date="2023-07" db="EMBL/GenBank/DDBJ databases">
        <title>Characterization of virulence traits, antimicrobial resistance genes carried by mobile genetic elements and competence in Streptococcus suis strains isolated in France.</title>
        <authorList>
            <person name="Dechene-Tempier M."/>
            <person name="Marois-Crehan C."/>
            <person name="De Boisseson C."/>
            <person name="Lucas P."/>
            <person name="Bougeard S."/>
            <person name="Libante V."/>
            <person name="Payot S."/>
        </authorList>
    </citation>
    <scope>NUCLEOTIDE SEQUENCE</scope>
    <source>
        <strain evidence="1">1551</strain>
    </source>
</reference>
<dbReference type="Proteomes" id="UP001276229">
    <property type="component" value="Unassembled WGS sequence"/>
</dbReference>
<evidence type="ECO:0000313" key="1">
    <source>
        <dbReference type="EMBL" id="MDW8646082.1"/>
    </source>
</evidence>
<evidence type="ECO:0000313" key="2">
    <source>
        <dbReference type="Proteomes" id="UP001276229"/>
    </source>
</evidence>
<comment type="caution">
    <text evidence="1">The sequence shown here is derived from an EMBL/GenBank/DDBJ whole genome shotgun (WGS) entry which is preliminary data.</text>
</comment>
<protein>
    <submittedName>
        <fullName evidence="1">Uncharacterized protein</fullName>
    </submittedName>
</protein>
<name>A0AAJ2UIK4_STRSU</name>
<accession>A0AAJ2UIK4</accession>
<proteinExistence type="predicted"/>
<sequence>MKYSQQVLDMLEQAVSGQHSDFWDFSFKFNALLGEDEEFAEAWDNENSEMFDALNDFELMMFLEEHDPSDKQGFINFLTPYYEKEKQLLKTGSHIVPTIKGKEYRK</sequence>
<gene>
    <name evidence="1" type="ORF">Q7V66_07975</name>
</gene>
<dbReference type="AlphaFoldDB" id="A0AAJ2UIK4"/>
<dbReference type="EMBL" id="JAUTFL010000016">
    <property type="protein sequence ID" value="MDW8646082.1"/>
    <property type="molecule type" value="Genomic_DNA"/>
</dbReference>
<dbReference type="RefSeq" id="WP_318825514.1">
    <property type="nucleotide sequence ID" value="NZ_CP149804.1"/>
</dbReference>